<evidence type="ECO:0000256" key="2">
    <source>
        <dbReference type="ARBA" id="ARBA00022679"/>
    </source>
</evidence>
<protein>
    <recommendedName>
        <fullName evidence="7">4-(cytidine 5'-diphospho)-2-C-methyl-D-erythritol kinase</fullName>
        <ecNumber evidence="7">2.7.1.148</ecNumber>
    </recommendedName>
</protein>
<dbReference type="EC" id="2.7.1.148" evidence="7"/>
<proteinExistence type="inferred from homology"/>
<dbReference type="Proteomes" id="UP001501565">
    <property type="component" value="Unassembled WGS sequence"/>
</dbReference>
<dbReference type="NCBIfam" id="TIGR00154">
    <property type="entry name" value="ispE"/>
    <property type="match status" value="1"/>
</dbReference>
<dbReference type="Gene3D" id="3.30.230.10">
    <property type="match status" value="1"/>
</dbReference>
<evidence type="ECO:0000256" key="3">
    <source>
        <dbReference type="ARBA" id="ARBA00022741"/>
    </source>
</evidence>
<dbReference type="InterPro" id="IPR004424">
    <property type="entry name" value="IspE"/>
</dbReference>
<gene>
    <name evidence="10" type="ORF">GCM10022277_18370</name>
</gene>
<dbReference type="PANTHER" id="PTHR43527:SF2">
    <property type="entry name" value="4-DIPHOSPHOCYTIDYL-2-C-METHYL-D-ERYTHRITOL KINASE, CHLOROPLASTIC"/>
    <property type="match status" value="1"/>
</dbReference>
<evidence type="ECO:0000256" key="6">
    <source>
        <dbReference type="ARBA" id="ARBA00023229"/>
    </source>
</evidence>
<evidence type="ECO:0000313" key="10">
    <source>
        <dbReference type="EMBL" id="GAA3922768.1"/>
    </source>
</evidence>
<dbReference type="SUPFAM" id="SSF54211">
    <property type="entry name" value="Ribosomal protein S5 domain 2-like"/>
    <property type="match status" value="1"/>
</dbReference>
<evidence type="ECO:0000256" key="5">
    <source>
        <dbReference type="ARBA" id="ARBA00022840"/>
    </source>
</evidence>
<evidence type="ECO:0000256" key="4">
    <source>
        <dbReference type="ARBA" id="ARBA00022777"/>
    </source>
</evidence>
<comment type="similarity">
    <text evidence="1">Belongs to the GHMP kinase family. IspE subfamily.</text>
</comment>
<dbReference type="PANTHER" id="PTHR43527">
    <property type="entry name" value="4-DIPHOSPHOCYTIDYL-2-C-METHYL-D-ERYTHRITOL KINASE, CHLOROPLASTIC"/>
    <property type="match status" value="1"/>
</dbReference>
<dbReference type="InterPro" id="IPR013750">
    <property type="entry name" value="GHMP_kinase_C_dom"/>
</dbReference>
<dbReference type="InterPro" id="IPR014721">
    <property type="entry name" value="Ribsml_uS5_D2-typ_fold_subgr"/>
</dbReference>
<keyword evidence="2" id="KW-0808">Transferase</keyword>
<dbReference type="Pfam" id="PF08544">
    <property type="entry name" value="GHMP_kinases_C"/>
    <property type="match status" value="1"/>
</dbReference>
<dbReference type="Gene3D" id="3.30.70.890">
    <property type="entry name" value="GHMP kinase, C-terminal domain"/>
    <property type="match status" value="1"/>
</dbReference>
<keyword evidence="3" id="KW-0547">Nucleotide-binding</keyword>
<dbReference type="InterPro" id="IPR020568">
    <property type="entry name" value="Ribosomal_Su5_D2-typ_SF"/>
</dbReference>
<accession>A0ABP7MGQ4</accession>
<evidence type="ECO:0000259" key="9">
    <source>
        <dbReference type="Pfam" id="PF08544"/>
    </source>
</evidence>
<dbReference type="SUPFAM" id="SSF55060">
    <property type="entry name" value="GHMP Kinase, C-terminal domain"/>
    <property type="match status" value="1"/>
</dbReference>
<dbReference type="InterPro" id="IPR036554">
    <property type="entry name" value="GHMP_kinase_C_sf"/>
</dbReference>
<evidence type="ECO:0000259" key="8">
    <source>
        <dbReference type="Pfam" id="PF00288"/>
    </source>
</evidence>
<keyword evidence="6" id="KW-0414">Isoprene biosynthesis</keyword>
<feature type="domain" description="GHMP kinase C-terminal" evidence="9">
    <location>
        <begin position="117"/>
        <end position="186"/>
    </location>
</feature>
<comment type="caution">
    <text evidence="10">The sequence shown here is derived from an EMBL/GenBank/DDBJ whole genome shotgun (WGS) entry which is preliminary data.</text>
</comment>
<feature type="domain" description="GHMP kinase N-terminal" evidence="8">
    <location>
        <begin position="6"/>
        <end position="69"/>
    </location>
</feature>
<organism evidence="10 11">
    <name type="scientific">Litoribacillus peritrichatus</name>
    <dbReference type="NCBI Taxonomy" id="718191"/>
    <lineage>
        <taxon>Bacteria</taxon>
        <taxon>Pseudomonadati</taxon>
        <taxon>Pseudomonadota</taxon>
        <taxon>Gammaproteobacteria</taxon>
        <taxon>Oceanospirillales</taxon>
        <taxon>Oceanospirillaceae</taxon>
        <taxon>Litoribacillus</taxon>
    </lineage>
</organism>
<evidence type="ECO:0000256" key="1">
    <source>
        <dbReference type="ARBA" id="ARBA00009684"/>
    </source>
</evidence>
<keyword evidence="11" id="KW-1185">Reference proteome</keyword>
<sequence>MPFRTNQTGVQIECDKQIPSGAGLGGGSSDAATTLLVLNELWNCQRTNDQLKEIGLKLGADVPIFIHGQAAFAEGVGENLTAVEVNEPWYVIIKPNAHISTAEIFSHPDLTRNTSPITISAALKQGGHNDCEKVVRKLYPDVDIAMNWLSQFSPAKLTGTGACVFAEFSEQQQADEIAKRYRQQGKAFEDSVYVAQGINDNPAHRALREQIDLANALS</sequence>
<evidence type="ECO:0000256" key="7">
    <source>
        <dbReference type="NCBIfam" id="TIGR00154"/>
    </source>
</evidence>
<dbReference type="Pfam" id="PF00288">
    <property type="entry name" value="GHMP_kinases_N"/>
    <property type="match status" value="1"/>
</dbReference>
<keyword evidence="4" id="KW-0418">Kinase</keyword>
<name>A0ABP7MGQ4_9GAMM</name>
<dbReference type="EMBL" id="BAABBN010000006">
    <property type="protein sequence ID" value="GAA3922768.1"/>
    <property type="molecule type" value="Genomic_DNA"/>
</dbReference>
<evidence type="ECO:0000313" key="11">
    <source>
        <dbReference type="Proteomes" id="UP001501565"/>
    </source>
</evidence>
<keyword evidence="5" id="KW-0067">ATP-binding</keyword>
<reference evidence="11" key="1">
    <citation type="journal article" date="2019" name="Int. J. Syst. Evol. Microbiol.">
        <title>The Global Catalogue of Microorganisms (GCM) 10K type strain sequencing project: providing services to taxonomists for standard genome sequencing and annotation.</title>
        <authorList>
            <consortium name="The Broad Institute Genomics Platform"/>
            <consortium name="The Broad Institute Genome Sequencing Center for Infectious Disease"/>
            <person name="Wu L."/>
            <person name="Ma J."/>
        </authorList>
    </citation>
    <scope>NUCLEOTIDE SEQUENCE [LARGE SCALE GENOMIC DNA]</scope>
    <source>
        <strain evidence="11">JCM 17551</strain>
    </source>
</reference>
<dbReference type="InterPro" id="IPR006204">
    <property type="entry name" value="GHMP_kinase_N_dom"/>
</dbReference>